<reference evidence="1 2" key="2">
    <citation type="submission" date="2018-11" db="EMBL/GenBank/DDBJ databases">
        <authorList>
            <consortium name="Pathogen Informatics"/>
        </authorList>
    </citation>
    <scope>NUCLEOTIDE SEQUENCE [LARGE SCALE GENOMIC DNA]</scope>
    <source>
        <strain evidence="1 2">MHpl1</strain>
    </source>
</reference>
<organism evidence="3">
    <name type="scientific">Haemonchus placei</name>
    <name type="common">Barber's pole worm</name>
    <dbReference type="NCBI Taxonomy" id="6290"/>
    <lineage>
        <taxon>Eukaryota</taxon>
        <taxon>Metazoa</taxon>
        <taxon>Ecdysozoa</taxon>
        <taxon>Nematoda</taxon>
        <taxon>Chromadorea</taxon>
        <taxon>Rhabditida</taxon>
        <taxon>Rhabditina</taxon>
        <taxon>Rhabditomorpha</taxon>
        <taxon>Strongyloidea</taxon>
        <taxon>Trichostrongylidae</taxon>
        <taxon>Haemonchus</taxon>
    </lineage>
</organism>
<dbReference type="EMBL" id="UZAF01018582">
    <property type="protein sequence ID" value="VDO52897.1"/>
    <property type="molecule type" value="Genomic_DNA"/>
</dbReference>
<evidence type="ECO:0000313" key="3">
    <source>
        <dbReference type="WBParaSite" id="HPLM_0001447701-mRNA-1"/>
    </source>
</evidence>
<reference evidence="3" key="1">
    <citation type="submission" date="2017-02" db="UniProtKB">
        <authorList>
            <consortium name="WormBaseParasite"/>
        </authorList>
    </citation>
    <scope>IDENTIFICATION</scope>
</reference>
<sequence length="94" mass="10166">MALVDIHISAKIRNVNGPDFFELERASAVALGEGLMEWNFGAMTGCLDACTFNEQTNPPKASIEDLITQAKKAMYGIVGLQRPGGIAHCTRSRV</sequence>
<evidence type="ECO:0000313" key="1">
    <source>
        <dbReference type="EMBL" id="VDO52897.1"/>
    </source>
</evidence>
<dbReference type="WBParaSite" id="HPLM_0001447701-mRNA-1">
    <property type="protein sequence ID" value="HPLM_0001447701-mRNA-1"/>
    <property type="gene ID" value="HPLM_0001447701"/>
</dbReference>
<dbReference type="AlphaFoldDB" id="A0A0N4WSG3"/>
<evidence type="ECO:0000313" key="2">
    <source>
        <dbReference type="Proteomes" id="UP000268014"/>
    </source>
</evidence>
<dbReference type="Proteomes" id="UP000268014">
    <property type="component" value="Unassembled WGS sequence"/>
</dbReference>
<accession>A0A0N4WSG3</accession>
<dbReference type="OrthoDB" id="5818039at2759"/>
<protein>
    <submittedName>
        <fullName evidence="3">Amidohydrolase</fullName>
    </submittedName>
</protein>
<proteinExistence type="predicted"/>
<keyword evidence="2" id="KW-1185">Reference proteome</keyword>
<name>A0A0N4WSG3_HAEPC</name>
<gene>
    <name evidence="1" type="ORF">HPLM_LOCUS14469</name>
</gene>